<gene>
    <name evidence="2" type="ORF">HR08_07600</name>
</gene>
<organism evidence="2 3">
    <name type="scientific">Porphyromonas gulae</name>
    <dbReference type="NCBI Taxonomy" id="111105"/>
    <lineage>
        <taxon>Bacteria</taxon>
        <taxon>Pseudomonadati</taxon>
        <taxon>Bacteroidota</taxon>
        <taxon>Bacteroidia</taxon>
        <taxon>Bacteroidales</taxon>
        <taxon>Porphyromonadaceae</taxon>
        <taxon>Porphyromonas</taxon>
    </lineage>
</organism>
<dbReference type="OrthoDB" id="1013983at2"/>
<accession>A0A0A2F4E0</accession>
<name>A0A0A2F4E0_9PORP</name>
<dbReference type="EMBL" id="JRAI01000063">
    <property type="protein sequence ID" value="KGN84915.1"/>
    <property type="molecule type" value="Genomic_DNA"/>
</dbReference>
<feature type="chain" id="PRO_5001998795" evidence="1">
    <location>
        <begin position="22"/>
        <end position="73"/>
    </location>
</feature>
<dbReference type="Proteomes" id="UP000030130">
    <property type="component" value="Unassembled WGS sequence"/>
</dbReference>
<sequence length="73" mass="8479">MKRIILLLSTLCFFVSPYVQAQNEGSDAYYRQMFELIRSDFERDMLLPEVTSVMLPSVPLAVVKKFYMIPALN</sequence>
<feature type="signal peptide" evidence="1">
    <location>
        <begin position="1"/>
        <end position="21"/>
    </location>
</feature>
<keyword evidence="1" id="KW-0732">Signal</keyword>
<evidence type="ECO:0000313" key="3">
    <source>
        <dbReference type="Proteomes" id="UP000030130"/>
    </source>
</evidence>
<evidence type="ECO:0000313" key="2">
    <source>
        <dbReference type="EMBL" id="KGN84915.1"/>
    </source>
</evidence>
<comment type="caution">
    <text evidence="2">The sequence shown here is derived from an EMBL/GenBank/DDBJ whole genome shotgun (WGS) entry which is preliminary data.</text>
</comment>
<dbReference type="AlphaFoldDB" id="A0A0A2F4E0"/>
<dbReference type="STRING" id="111105.HR09_04845"/>
<dbReference type="RefSeq" id="WP_039421502.1">
    <property type="nucleotide sequence ID" value="NZ_JRAI01000063.1"/>
</dbReference>
<reference evidence="2 3" key="1">
    <citation type="submission" date="2014-08" db="EMBL/GenBank/DDBJ databases">
        <title>Porphyromonas gulae strain:COT-052_OH1451 Genome sequencing.</title>
        <authorList>
            <person name="Wallis C."/>
            <person name="Deusch O."/>
            <person name="O'Flynn C."/>
            <person name="Davis I."/>
            <person name="Jospin G."/>
            <person name="Darling A.E."/>
            <person name="Coil D.A."/>
            <person name="Alexiev A."/>
            <person name="Horsfall A."/>
            <person name="Kirkwood N."/>
            <person name="Harris S."/>
            <person name="Eisen J.A."/>
        </authorList>
    </citation>
    <scope>NUCLEOTIDE SEQUENCE [LARGE SCALE GENOMIC DNA]</scope>
    <source>
        <strain evidence="3">COT-052 OH1451</strain>
    </source>
</reference>
<proteinExistence type="predicted"/>
<evidence type="ECO:0000256" key="1">
    <source>
        <dbReference type="SAM" id="SignalP"/>
    </source>
</evidence>
<protein>
    <submittedName>
        <fullName evidence="2">Uncharacterized protein</fullName>
    </submittedName>
</protein>